<accession>A0ABT4UMJ4</accession>
<keyword evidence="1 2" id="KW-0378">Hydrolase</keyword>
<reference evidence="4 5" key="1">
    <citation type="submission" date="2022-12" db="EMBL/GenBank/DDBJ databases">
        <title>Chitinophagaceae gen. sp. nov., a new member of the family Chitinophagaceae, isolated from soil in a chemical factory.</title>
        <authorList>
            <person name="Ke Z."/>
        </authorList>
    </citation>
    <scope>NUCLEOTIDE SEQUENCE [LARGE SCALE GENOMIC DNA]</scope>
    <source>
        <strain evidence="4 5">LY-5</strain>
    </source>
</reference>
<dbReference type="Pfam" id="PF00293">
    <property type="entry name" value="NUDIX"/>
    <property type="match status" value="1"/>
</dbReference>
<dbReference type="PRINTS" id="PR00502">
    <property type="entry name" value="NUDIXFAMILY"/>
</dbReference>
<keyword evidence="5" id="KW-1185">Reference proteome</keyword>
<dbReference type="InterPro" id="IPR020084">
    <property type="entry name" value="NUDIX_hydrolase_CS"/>
</dbReference>
<dbReference type="PROSITE" id="PS51462">
    <property type="entry name" value="NUDIX"/>
    <property type="match status" value="1"/>
</dbReference>
<comment type="caution">
    <text evidence="4">The sequence shown here is derived from an EMBL/GenBank/DDBJ whole genome shotgun (WGS) entry which is preliminary data.</text>
</comment>
<dbReference type="CDD" id="cd03673">
    <property type="entry name" value="NUDIX_Ap6A_hydrolase"/>
    <property type="match status" value="1"/>
</dbReference>
<feature type="domain" description="Nudix hydrolase" evidence="3">
    <location>
        <begin position="74"/>
        <end position="202"/>
    </location>
</feature>
<dbReference type="InterPro" id="IPR020476">
    <property type="entry name" value="Nudix_hydrolase"/>
</dbReference>
<sequence>MNKAYCVYYLHKTIWIASDVKQVTDNSIVIKPSEIDKIEINTAIDFIFNSDAGCINIIYHNVEECWKAFCEQFLVIEAAGGLVKNEKAEYLFINRLGKWDLPKGKLDDGESIEQCAVREVYEETGLKNIQLKEYLTTTYHIYLYGGTSILKKSVWYKMFVTGHQYLIPQVEEDITEVKWFNSNNWQTVLKNTYPNIADVLKIAKQSQ</sequence>
<dbReference type="PROSITE" id="PS00893">
    <property type="entry name" value="NUDIX_BOX"/>
    <property type="match status" value="1"/>
</dbReference>
<dbReference type="RefSeq" id="WP_407032327.1">
    <property type="nucleotide sequence ID" value="NZ_JAQGEF010000020.1"/>
</dbReference>
<dbReference type="PANTHER" id="PTHR43736:SF1">
    <property type="entry name" value="DIHYDRONEOPTERIN TRIPHOSPHATE DIPHOSPHATASE"/>
    <property type="match status" value="1"/>
</dbReference>
<evidence type="ECO:0000256" key="2">
    <source>
        <dbReference type="RuleBase" id="RU003476"/>
    </source>
</evidence>
<dbReference type="Gene3D" id="3.90.79.10">
    <property type="entry name" value="Nucleoside Triphosphate Pyrophosphohydrolase"/>
    <property type="match status" value="1"/>
</dbReference>
<protein>
    <submittedName>
        <fullName evidence="4">NUDIX domain-containing protein</fullName>
    </submittedName>
</protein>
<comment type="similarity">
    <text evidence="2">Belongs to the Nudix hydrolase family.</text>
</comment>
<gene>
    <name evidence="4" type="ORF">O3P16_14380</name>
</gene>
<name>A0ABT4UMJ4_9BACT</name>
<evidence type="ECO:0000313" key="5">
    <source>
        <dbReference type="Proteomes" id="UP001210231"/>
    </source>
</evidence>
<dbReference type="EMBL" id="JAQGEF010000020">
    <property type="protein sequence ID" value="MDA3615998.1"/>
    <property type="molecule type" value="Genomic_DNA"/>
</dbReference>
<proteinExistence type="inferred from homology"/>
<dbReference type="InterPro" id="IPR015797">
    <property type="entry name" value="NUDIX_hydrolase-like_dom_sf"/>
</dbReference>
<dbReference type="Proteomes" id="UP001210231">
    <property type="component" value="Unassembled WGS sequence"/>
</dbReference>
<dbReference type="SUPFAM" id="SSF55811">
    <property type="entry name" value="Nudix"/>
    <property type="match status" value="1"/>
</dbReference>
<evidence type="ECO:0000259" key="3">
    <source>
        <dbReference type="PROSITE" id="PS51462"/>
    </source>
</evidence>
<evidence type="ECO:0000313" key="4">
    <source>
        <dbReference type="EMBL" id="MDA3615998.1"/>
    </source>
</evidence>
<evidence type="ECO:0000256" key="1">
    <source>
        <dbReference type="ARBA" id="ARBA00022801"/>
    </source>
</evidence>
<dbReference type="InterPro" id="IPR000086">
    <property type="entry name" value="NUDIX_hydrolase_dom"/>
</dbReference>
<dbReference type="PANTHER" id="PTHR43736">
    <property type="entry name" value="ADP-RIBOSE PYROPHOSPHATASE"/>
    <property type="match status" value="1"/>
</dbReference>
<organism evidence="4 5">
    <name type="scientific">Polluticaenibacter yanchengensis</name>
    <dbReference type="NCBI Taxonomy" id="3014562"/>
    <lineage>
        <taxon>Bacteria</taxon>
        <taxon>Pseudomonadati</taxon>
        <taxon>Bacteroidota</taxon>
        <taxon>Chitinophagia</taxon>
        <taxon>Chitinophagales</taxon>
        <taxon>Chitinophagaceae</taxon>
        <taxon>Polluticaenibacter</taxon>
    </lineage>
</organism>